<dbReference type="PANTHER" id="PTHR31325">
    <property type="entry name" value="OS01G0798800 PROTEIN-RELATED"/>
    <property type="match status" value="1"/>
</dbReference>
<sequence>MEETGPEEYASVDDYIITEAHNLLQKFKGVFANLLLSRPVVEKSRSLFSEMNPQRAFDVIETELGFMYDLLYTKAKVIYTPWGLASRSLTLALTCSVLVLFSFGHDKNKYQKVDVFITFLLLTVGVFLEIYAVLVLLLSDQTRLWLIKRKKVKLDKQQNKIKSAQGTTDRRRSVASKPTNCFKLLFSFPRWSGLMAQCSLLRLCVEEKPGLKLLGPIILLAKKKLLGPYIYVTFSKVTLDLKSLIFNNVKQNLDRIQEPFRKRLIYARNHRYGTPLLYHIELDLDKNILTWHIATEICYYEDGDQIENENNCGSSSRGVSLTISRYLVYLLLFYPSMLPIRKSSINLRDLLADTRKLFKDELPKRSSNDVSKTTENALRSLWYNDDIPLNKVKGDREKKAIMQGSRV</sequence>
<dbReference type="Pfam" id="PF13968">
    <property type="entry name" value="DUF4220"/>
    <property type="match status" value="1"/>
</dbReference>
<evidence type="ECO:0000259" key="2">
    <source>
        <dbReference type="Pfam" id="PF13968"/>
    </source>
</evidence>
<reference evidence="4" key="1">
    <citation type="submission" date="2013-09" db="EMBL/GenBank/DDBJ databases">
        <title>Corchorus olitorius genome sequencing.</title>
        <authorList>
            <person name="Alam M."/>
            <person name="Haque M.S."/>
            <person name="Islam M.S."/>
            <person name="Emdad E.M."/>
            <person name="Islam M.M."/>
            <person name="Ahmed B."/>
            <person name="Halim A."/>
            <person name="Hossen Q.M.M."/>
            <person name="Hossain M.Z."/>
            <person name="Ahmed R."/>
            <person name="Khan M.M."/>
            <person name="Islam R."/>
            <person name="Rashid M.M."/>
            <person name="Khan S.A."/>
            <person name="Rahman M.S."/>
            <person name="Alam M."/>
            <person name="Yahiya A.S."/>
            <person name="Khan M.S."/>
            <person name="Azam M.S."/>
            <person name="Haque T."/>
            <person name="Lashkar M.Z.H."/>
            <person name="Akhand A.I."/>
            <person name="Morshed G."/>
            <person name="Roy S."/>
            <person name="Uddin K.S."/>
            <person name="Rabeya T."/>
            <person name="Hossain A.S."/>
            <person name="Chowdhury A."/>
            <person name="Snigdha A.R."/>
            <person name="Mortoza M.S."/>
            <person name="Matin S.A."/>
            <person name="Hoque S.M.E."/>
            <person name="Islam M.K."/>
            <person name="Roy D.K."/>
            <person name="Haider R."/>
            <person name="Moosa M.M."/>
            <person name="Elias S.M."/>
            <person name="Hasan A.M."/>
            <person name="Jahan S."/>
            <person name="Shafiuddin M."/>
            <person name="Mahmood N."/>
            <person name="Shommy N.S."/>
        </authorList>
    </citation>
    <scope>NUCLEOTIDE SEQUENCE [LARGE SCALE GENOMIC DNA]</scope>
    <source>
        <strain evidence="4">cv. O-4</strain>
    </source>
</reference>
<name>A0A1R3JVR5_9ROSI</name>
<proteinExistence type="predicted"/>
<feature type="transmembrane region" description="Helical" evidence="1">
    <location>
        <begin position="115"/>
        <end position="139"/>
    </location>
</feature>
<dbReference type="EMBL" id="AWUE01015207">
    <property type="protein sequence ID" value="OMO98972.1"/>
    <property type="molecule type" value="Genomic_DNA"/>
</dbReference>
<protein>
    <recommendedName>
        <fullName evidence="2">DUF4220 domain-containing protein</fullName>
    </recommendedName>
</protein>
<keyword evidence="4" id="KW-1185">Reference proteome</keyword>
<dbReference type="Proteomes" id="UP000187203">
    <property type="component" value="Unassembled WGS sequence"/>
</dbReference>
<dbReference type="InterPro" id="IPR025315">
    <property type="entry name" value="DUF4220"/>
</dbReference>
<feature type="domain" description="DUF4220" evidence="2">
    <location>
        <begin position="14"/>
        <end position="202"/>
    </location>
</feature>
<dbReference type="OrthoDB" id="1689146at2759"/>
<organism evidence="3 4">
    <name type="scientific">Corchorus olitorius</name>
    <dbReference type="NCBI Taxonomy" id="93759"/>
    <lineage>
        <taxon>Eukaryota</taxon>
        <taxon>Viridiplantae</taxon>
        <taxon>Streptophyta</taxon>
        <taxon>Embryophyta</taxon>
        <taxon>Tracheophyta</taxon>
        <taxon>Spermatophyta</taxon>
        <taxon>Magnoliopsida</taxon>
        <taxon>eudicotyledons</taxon>
        <taxon>Gunneridae</taxon>
        <taxon>Pentapetalae</taxon>
        <taxon>rosids</taxon>
        <taxon>malvids</taxon>
        <taxon>Malvales</taxon>
        <taxon>Malvaceae</taxon>
        <taxon>Grewioideae</taxon>
        <taxon>Apeibeae</taxon>
        <taxon>Corchorus</taxon>
    </lineage>
</organism>
<feature type="transmembrane region" description="Helical" evidence="1">
    <location>
        <begin position="84"/>
        <end position="103"/>
    </location>
</feature>
<keyword evidence="1" id="KW-0472">Membrane</keyword>
<evidence type="ECO:0000256" key="1">
    <source>
        <dbReference type="SAM" id="Phobius"/>
    </source>
</evidence>
<keyword evidence="1" id="KW-1133">Transmembrane helix</keyword>
<dbReference type="AlphaFoldDB" id="A0A1R3JVR5"/>
<gene>
    <name evidence="3" type="ORF">COLO4_13581</name>
</gene>
<keyword evidence="1" id="KW-0812">Transmembrane</keyword>
<dbReference type="STRING" id="93759.A0A1R3JVR5"/>
<evidence type="ECO:0000313" key="3">
    <source>
        <dbReference type="EMBL" id="OMO98972.1"/>
    </source>
</evidence>
<comment type="caution">
    <text evidence="3">The sequence shown here is derived from an EMBL/GenBank/DDBJ whole genome shotgun (WGS) entry which is preliminary data.</text>
</comment>
<accession>A0A1R3JVR5</accession>
<evidence type="ECO:0000313" key="4">
    <source>
        <dbReference type="Proteomes" id="UP000187203"/>
    </source>
</evidence>